<gene>
    <name evidence="4" type="ORF">AXE80_11775</name>
</gene>
<keyword evidence="5" id="KW-1185">Reference proteome</keyword>
<name>A0A1B1Y872_9FLAO</name>
<dbReference type="Pfam" id="PF13505">
    <property type="entry name" value="OMP_b-brl"/>
    <property type="match status" value="1"/>
</dbReference>
<evidence type="ECO:0000313" key="5">
    <source>
        <dbReference type="Proteomes" id="UP000092967"/>
    </source>
</evidence>
<keyword evidence="1 2" id="KW-0732">Signal</keyword>
<dbReference type="AlphaFoldDB" id="A0A1B1Y872"/>
<evidence type="ECO:0000256" key="1">
    <source>
        <dbReference type="ARBA" id="ARBA00022729"/>
    </source>
</evidence>
<dbReference type="InterPro" id="IPR011250">
    <property type="entry name" value="OMP/PagP_B-barrel"/>
</dbReference>
<dbReference type="STRING" id="1790137.AXE80_11775"/>
<reference evidence="4 5" key="1">
    <citation type="submission" date="2016-02" db="EMBL/GenBank/DDBJ databases">
        <authorList>
            <person name="Wen L."/>
            <person name="He K."/>
            <person name="Yang H."/>
        </authorList>
    </citation>
    <scope>NUCLEOTIDE SEQUENCE [LARGE SCALE GENOMIC DNA]</scope>
    <source>
        <strain evidence="4 5">CZ1127</strain>
    </source>
</reference>
<feature type="domain" description="Outer membrane protein beta-barrel" evidence="3">
    <location>
        <begin position="5"/>
        <end position="196"/>
    </location>
</feature>
<dbReference type="Proteomes" id="UP000092967">
    <property type="component" value="Chromosome"/>
</dbReference>
<dbReference type="RefSeq" id="WP_068827561.1">
    <property type="nucleotide sequence ID" value="NZ_CP014224.1"/>
</dbReference>
<dbReference type="OrthoDB" id="947434at2"/>
<dbReference type="EMBL" id="CP014224">
    <property type="protein sequence ID" value="ANW96918.1"/>
    <property type="molecule type" value="Genomic_DNA"/>
</dbReference>
<sequence>MKKLLLIALLVLGTNFAKAQEDKTSISAGYTSVKLKIKLDIPDHDVSETESMNATGFFIGLMREIQINSKYSFKPGVIYTNLSSDEGNNDDKIEYIQIPFLFNYYPNEKVFLSAGPKVDYLIEDQTEDGFHKISLALGLGIGFELSKKLDIIANYSIQLSDSLGDEYDDNLSSDANTDINTSLKQNFFNIGLAYNF</sequence>
<accession>A0A1B1Y872</accession>
<dbReference type="KEGG" id="wfu:AXE80_11775"/>
<feature type="signal peptide" evidence="2">
    <location>
        <begin position="1"/>
        <end position="19"/>
    </location>
</feature>
<evidence type="ECO:0000313" key="4">
    <source>
        <dbReference type="EMBL" id="ANW96918.1"/>
    </source>
</evidence>
<dbReference type="InterPro" id="IPR027385">
    <property type="entry name" value="Beta-barrel_OMP"/>
</dbReference>
<evidence type="ECO:0000259" key="3">
    <source>
        <dbReference type="Pfam" id="PF13505"/>
    </source>
</evidence>
<evidence type="ECO:0000256" key="2">
    <source>
        <dbReference type="SAM" id="SignalP"/>
    </source>
</evidence>
<protein>
    <recommendedName>
        <fullName evidence="3">Outer membrane protein beta-barrel domain-containing protein</fullName>
    </recommendedName>
</protein>
<organism evidence="4 5">
    <name type="scientific">Wenyingzhuangia fucanilytica</name>
    <dbReference type="NCBI Taxonomy" id="1790137"/>
    <lineage>
        <taxon>Bacteria</taxon>
        <taxon>Pseudomonadati</taxon>
        <taxon>Bacteroidota</taxon>
        <taxon>Flavobacteriia</taxon>
        <taxon>Flavobacteriales</taxon>
        <taxon>Flavobacteriaceae</taxon>
        <taxon>Wenyingzhuangia</taxon>
    </lineage>
</organism>
<proteinExistence type="predicted"/>
<feature type="chain" id="PRO_5008532705" description="Outer membrane protein beta-barrel domain-containing protein" evidence="2">
    <location>
        <begin position="20"/>
        <end position="196"/>
    </location>
</feature>
<dbReference type="SUPFAM" id="SSF56925">
    <property type="entry name" value="OMPA-like"/>
    <property type="match status" value="1"/>
</dbReference>